<evidence type="ECO:0000256" key="7">
    <source>
        <dbReference type="ARBA" id="ARBA00023033"/>
    </source>
</evidence>
<keyword evidence="7" id="KW-0503">Monooxygenase</keyword>
<evidence type="ECO:0000313" key="8">
    <source>
        <dbReference type="EMBL" id="MEQ2182702.1"/>
    </source>
</evidence>
<evidence type="ECO:0000256" key="6">
    <source>
        <dbReference type="ARBA" id="ARBA00023004"/>
    </source>
</evidence>
<protein>
    <submittedName>
        <fullName evidence="8">Uncharacterized protein</fullName>
    </submittedName>
</protein>
<accession>A0ABV0PGV1</accession>
<gene>
    <name evidence="8" type="ORF">GOODEAATRI_024984</name>
</gene>
<dbReference type="InterPro" id="IPR036396">
    <property type="entry name" value="Cyt_P450_sf"/>
</dbReference>
<dbReference type="InterPro" id="IPR050479">
    <property type="entry name" value="CYP11_CYP27_families"/>
</dbReference>
<evidence type="ECO:0000256" key="3">
    <source>
        <dbReference type="ARBA" id="ARBA00022617"/>
    </source>
</evidence>
<reference evidence="8 9" key="1">
    <citation type="submission" date="2021-06" db="EMBL/GenBank/DDBJ databases">
        <authorList>
            <person name="Palmer J.M."/>
        </authorList>
    </citation>
    <scope>NUCLEOTIDE SEQUENCE [LARGE SCALE GENOMIC DNA]</scope>
    <source>
        <strain evidence="8 9">GA_2019</strain>
        <tissue evidence="8">Muscle</tissue>
    </source>
</reference>
<evidence type="ECO:0000256" key="1">
    <source>
        <dbReference type="ARBA" id="ARBA00001971"/>
    </source>
</evidence>
<evidence type="ECO:0000256" key="4">
    <source>
        <dbReference type="ARBA" id="ARBA00022723"/>
    </source>
</evidence>
<keyword evidence="3" id="KW-0349">Heme</keyword>
<evidence type="ECO:0000313" key="9">
    <source>
        <dbReference type="Proteomes" id="UP001476798"/>
    </source>
</evidence>
<evidence type="ECO:0000256" key="5">
    <source>
        <dbReference type="ARBA" id="ARBA00023002"/>
    </source>
</evidence>
<dbReference type="Proteomes" id="UP001476798">
    <property type="component" value="Unassembled WGS sequence"/>
</dbReference>
<keyword evidence="6" id="KW-0408">Iron</keyword>
<dbReference type="Gene3D" id="1.10.630.10">
    <property type="entry name" value="Cytochrome P450"/>
    <property type="match status" value="1"/>
</dbReference>
<name>A0ABV0PGV1_9TELE</name>
<keyword evidence="9" id="KW-1185">Reference proteome</keyword>
<sequence>MAAWLSRRALSGNSSCRLPLYLRSEGHVCSRGVGRTFSALQDKLQTVEDLPRVSSLEMIYRFIFQGYYYCLHELQTYLTLDRDAGVTSSFLFNILTNFLCSRSDPQEMFSNSMPVAIFPKWSRNLLPYWGRYIASWDGIFSFRLLSKNTRKYCDQIEGKILIDKKMEEIQQRVENNQTVEGEYLTYLLSNTKMSTKDVYASVTELLLAGVDTVLNSFL</sequence>
<dbReference type="EMBL" id="JAHRIO010072839">
    <property type="protein sequence ID" value="MEQ2182702.1"/>
    <property type="molecule type" value="Genomic_DNA"/>
</dbReference>
<keyword evidence="4" id="KW-0479">Metal-binding</keyword>
<dbReference type="PANTHER" id="PTHR24279">
    <property type="entry name" value="CYTOCHROME P450"/>
    <property type="match status" value="1"/>
</dbReference>
<proteinExistence type="inferred from homology"/>
<keyword evidence="5" id="KW-0560">Oxidoreductase</keyword>
<comment type="similarity">
    <text evidence="2">Belongs to the cytochrome P450 family.</text>
</comment>
<dbReference type="PANTHER" id="PTHR24279:SF123">
    <property type="entry name" value="CYTOCHROME P450 FAMILY 27 SUBFAMILY A MEMBER 1"/>
    <property type="match status" value="1"/>
</dbReference>
<dbReference type="SUPFAM" id="SSF48264">
    <property type="entry name" value="Cytochrome P450"/>
    <property type="match status" value="1"/>
</dbReference>
<evidence type="ECO:0000256" key="2">
    <source>
        <dbReference type="ARBA" id="ARBA00010617"/>
    </source>
</evidence>
<organism evidence="8 9">
    <name type="scientific">Goodea atripinnis</name>
    <dbReference type="NCBI Taxonomy" id="208336"/>
    <lineage>
        <taxon>Eukaryota</taxon>
        <taxon>Metazoa</taxon>
        <taxon>Chordata</taxon>
        <taxon>Craniata</taxon>
        <taxon>Vertebrata</taxon>
        <taxon>Euteleostomi</taxon>
        <taxon>Actinopterygii</taxon>
        <taxon>Neopterygii</taxon>
        <taxon>Teleostei</taxon>
        <taxon>Neoteleostei</taxon>
        <taxon>Acanthomorphata</taxon>
        <taxon>Ovalentaria</taxon>
        <taxon>Atherinomorphae</taxon>
        <taxon>Cyprinodontiformes</taxon>
        <taxon>Goodeidae</taxon>
        <taxon>Goodea</taxon>
    </lineage>
</organism>
<comment type="cofactor">
    <cofactor evidence="1">
        <name>heme</name>
        <dbReference type="ChEBI" id="CHEBI:30413"/>
    </cofactor>
</comment>
<comment type="caution">
    <text evidence="8">The sequence shown here is derived from an EMBL/GenBank/DDBJ whole genome shotgun (WGS) entry which is preliminary data.</text>
</comment>